<evidence type="ECO:0000313" key="1">
    <source>
        <dbReference type="EMBL" id="TDL16735.1"/>
    </source>
</evidence>
<evidence type="ECO:0008006" key="3">
    <source>
        <dbReference type="Google" id="ProtNLM"/>
    </source>
</evidence>
<dbReference type="Proteomes" id="UP000294933">
    <property type="component" value="Unassembled WGS sequence"/>
</dbReference>
<evidence type="ECO:0000313" key="2">
    <source>
        <dbReference type="Proteomes" id="UP000294933"/>
    </source>
</evidence>
<keyword evidence="2" id="KW-1185">Reference proteome</keyword>
<accession>A0A4Y7PNG0</accession>
<organism evidence="1 2">
    <name type="scientific">Rickenella mellea</name>
    <dbReference type="NCBI Taxonomy" id="50990"/>
    <lineage>
        <taxon>Eukaryota</taxon>
        <taxon>Fungi</taxon>
        <taxon>Dikarya</taxon>
        <taxon>Basidiomycota</taxon>
        <taxon>Agaricomycotina</taxon>
        <taxon>Agaricomycetes</taxon>
        <taxon>Hymenochaetales</taxon>
        <taxon>Rickenellaceae</taxon>
        <taxon>Rickenella</taxon>
    </lineage>
</organism>
<dbReference type="VEuPathDB" id="FungiDB:BD410DRAFT_831876"/>
<dbReference type="EMBL" id="ML170236">
    <property type="protein sequence ID" value="TDL16735.1"/>
    <property type="molecule type" value="Genomic_DNA"/>
</dbReference>
<reference evidence="1 2" key="1">
    <citation type="submission" date="2018-06" db="EMBL/GenBank/DDBJ databases">
        <title>A transcriptomic atlas of mushroom development highlights an independent origin of complex multicellularity.</title>
        <authorList>
            <consortium name="DOE Joint Genome Institute"/>
            <person name="Krizsan K."/>
            <person name="Almasi E."/>
            <person name="Merenyi Z."/>
            <person name="Sahu N."/>
            <person name="Viragh M."/>
            <person name="Koszo T."/>
            <person name="Mondo S."/>
            <person name="Kiss B."/>
            <person name="Balint B."/>
            <person name="Kues U."/>
            <person name="Barry K."/>
            <person name="Hegedus J.C."/>
            <person name="Henrissat B."/>
            <person name="Johnson J."/>
            <person name="Lipzen A."/>
            <person name="Ohm R."/>
            <person name="Nagy I."/>
            <person name="Pangilinan J."/>
            <person name="Yan J."/>
            <person name="Xiong Y."/>
            <person name="Grigoriev I.V."/>
            <person name="Hibbett D.S."/>
            <person name="Nagy L.G."/>
        </authorList>
    </citation>
    <scope>NUCLEOTIDE SEQUENCE [LARGE SCALE GENOMIC DNA]</scope>
    <source>
        <strain evidence="1 2">SZMC22713</strain>
    </source>
</reference>
<proteinExistence type="predicted"/>
<dbReference type="OrthoDB" id="3041043at2759"/>
<sequence length="389" mass="45113">MSTLLDNLPKQIFDRPSISDILLDHCTPATIFRLGRTCKRLRQVTQFYCRRAFDINSHLRRFLSDPVGFRALMERTGTLISGSNALQLMDRTLYPESDLDIYAEQRHCREVGRWLVEREGYTFRPHLGQPRDLERAAGMRRAISDPEYEVISVYTVLDFISAPLLDGSQRIVQVIVARRSAMESAVMNVITHCAAYSLYPKATFEERRSLVIGDRLNLHRKALEKYASRGYRNVMQLMPDEVASPTSPFRTGERWVGDDVTWVIPLDMTGVKLCPLSRTTPALTFDPITLCSWKHYKRESKGTEDVTVKYCITHGELNSALFYYTYTVPPDLDDKYKNKDIWSWSDDELPAWKKILFEKRQEPGWNQPDPDQLLREQREWDMMAELLAG</sequence>
<name>A0A4Y7PNG0_9AGAM</name>
<gene>
    <name evidence="1" type="ORF">BD410DRAFT_831876</name>
</gene>
<dbReference type="AlphaFoldDB" id="A0A4Y7PNG0"/>
<protein>
    <recommendedName>
        <fullName evidence="3">F-box domain-containing protein</fullName>
    </recommendedName>
</protein>